<evidence type="ECO:0000313" key="1">
    <source>
        <dbReference type="EMBL" id="MFH6604515.1"/>
    </source>
</evidence>
<proteinExistence type="predicted"/>
<gene>
    <name evidence="1" type="ORF">ACEZ3G_13575</name>
</gene>
<keyword evidence="2" id="KW-1185">Reference proteome</keyword>
<evidence type="ECO:0000313" key="2">
    <source>
        <dbReference type="Proteomes" id="UP001595191"/>
    </source>
</evidence>
<reference evidence="1" key="1">
    <citation type="submission" date="2024-09" db="EMBL/GenBank/DDBJ databases">
        <authorList>
            <person name="Liu J."/>
        </authorList>
    </citation>
    <scope>NUCLEOTIDE SEQUENCE</scope>
    <source>
        <strain evidence="1">NBU2967</strain>
    </source>
</reference>
<sequence length="277" mass="32219">MTKKITNNTAAQAADTFEKLSIQVSLNGLSFCILDTIANTILDAQNSVFENEQPPHELHNRLRQFLKAHKIDEKRFCEVVVIHRNPMFSLVPRPLFEKNELANYLKFNTKILAGDQIVHDEVPNHEIVNVYIPFSNVNNYIFDLYGEFEFQHNATITINSLLNEQKGTKDIICYVNVGYRQMDVAIISNRRLLLYNSFDFYTKEDFIYYLLFALEQLKLDPHLVPLKLFGTVEEGDEIYELCFRYIKNVSVFVPSKRNYPVFDPKEASIDFTILSTL</sequence>
<dbReference type="EMBL" id="JBHFPV010000002">
    <property type="protein sequence ID" value="MFH6604515.1"/>
    <property type="molecule type" value="Genomic_DNA"/>
</dbReference>
<protein>
    <submittedName>
        <fullName evidence="1">DUF3822 family protein</fullName>
    </submittedName>
</protein>
<comment type="caution">
    <text evidence="1">The sequence shown here is derived from an EMBL/GenBank/DDBJ whole genome shotgun (WGS) entry which is preliminary data.</text>
</comment>
<organism evidence="1 2">
    <name type="scientific">Meishania litoralis</name>
    <dbReference type="NCBI Taxonomy" id="3434685"/>
    <lineage>
        <taxon>Bacteria</taxon>
        <taxon>Pseudomonadati</taxon>
        <taxon>Bacteroidota</taxon>
        <taxon>Flavobacteriia</taxon>
        <taxon>Flavobacteriales</taxon>
        <taxon>Flavobacteriaceae</taxon>
        <taxon>Meishania</taxon>
    </lineage>
</organism>
<accession>A0ACC7LLU1</accession>
<dbReference type="Proteomes" id="UP001595191">
    <property type="component" value="Unassembled WGS sequence"/>
</dbReference>
<name>A0ACC7LLU1_9FLAO</name>